<protein>
    <submittedName>
        <fullName evidence="2">PEP motif putative anchor domain protein</fullName>
    </submittedName>
</protein>
<accession>F0SI63</accession>
<evidence type="ECO:0000313" key="2">
    <source>
        <dbReference type="EMBL" id="ADY61765.1"/>
    </source>
</evidence>
<dbReference type="EMBL" id="CP002546">
    <property type="protein sequence ID" value="ADY61765.1"/>
    <property type="molecule type" value="Genomic_DNA"/>
</dbReference>
<feature type="chain" id="PRO_5003260521" evidence="1">
    <location>
        <begin position="23"/>
        <end position="228"/>
    </location>
</feature>
<reference evidence="3" key="1">
    <citation type="submission" date="2011-02" db="EMBL/GenBank/DDBJ databases">
        <title>The complete genome of Planctomyces brasiliensis DSM 5305.</title>
        <authorList>
            <person name="Lucas S."/>
            <person name="Copeland A."/>
            <person name="Lapidus A."/>
            <person name="Bruce D."/>
            <person name="Goodwin L."/>
            <person name="Pitluck S."/>
            <person name="Kyrpides N."/>
            <person name="Mavromatis K."/>
            <person name="Pagani I."/>
            <person name="Ivanova N."/>
            <person name="Ovchinnikova G."/>
            <person name="Lu M."/>
            <person name="Detter J.C."/>
            <person name="Han C."/>
            <person name="Land M."/>
            <person name="Hauser L."/>
            <person name="Markowitz V."/>
            <person name="Cheng J.-F."/>
            <person name="Hugenholtz P."/>
            <person name="Woyke T."/>
            <person name="Wu D."/>
            <person name="Tindall B."/>
            <person name="Pomrenke H.G."/>
            <person name="Brambilla E."/>
            <person name="Klenk H.-P."/>
            <person name="Eisen J.A."/>
        </authorList>
    </citation>
    <scope>NUCLEOTIDE SEQUENCE [LARGE SCALE GENOMIC DNA]</scope>
    <source>
        <strain evidence="3">ATCC 49424 / DSM 5305 / JCM 21570 / NBRC 103401 / IFAM 1448</strain>
    </source>
</reference>
<dbReference type="NCBIfam" id="TIGR02595">
    <property type="entry name" value="PEP_CTERM"/>
    <property type="match status" value="1"/>
</dbReference>
<dbReference type="Proteomes" id="UP000006860">
    <property type="component" value="Chromosome"/>
</dbReference>
<name>F0SI63_RUBBR</name>
<gene>
    <name evidence="2" type="ordered locus">Plabr_4191</name>
</gene>
<evidence type="ECO:0000313" key="3">
    <source>
        <dbReference type="Proteomes" id="UP000006860"/>
    </source>
</evidence>
<keyword evidence="1" id="KW-0732">Signal</keyword>
<sequence length="228" mass="23340">MRLKWCLILLATVLLAGSSANASLVIDNFNPGGINLNGPGTQSYALNDDVSGLGTFDLSNVGGGSGIQAGGGALTVSLLNTFADTQVTITYSLDTPLDLHSSGAFPGSPLVLDLFDTLLGTFELDVTYTGAAGSATIKDIAITTPGQAVGINGGQFGNGAIASAVDEIKLEFRATSLGFDGFSNVAKFSGTSIAAVPEPTTMALLTPLMLGGVFYRRRKTKEADQAKI</sequence>
<dbReference type="RefSeq" id="WP_013630470.1">
    <property type="nucleotide sequence ID" value="NC_015174.1"/>
</dbReference>
<dbReference type="InterPro" id="IPR013424">
    <property type="entry name" value="Ice-binding_C"/>
</dbReference>
<proteinExistence type="predicted"/>
<dbReference type="HOGENOM" id="CLU_1214080_0_0_0"/>
<keyword evidence="3" id="KW-1185">Reference proteome</keyword>
<dbReference type="KEGG" id="pbs:Plabr_4191"/>
<dbReference type="AlphaFoldDB" id="F0SI63"/>
<organism evidence="2 3">
    <name type="scientific">Rubinisphaera brasiliensis (strain ATCC 49424 / DSM 5305 / JCM 21570 / IAM 15109 / NBRC 103401 / IFAM 1448)</name>
    <name type="common">Planctomyces brasiliensis</name>
    <dbReference type="NCBI Taxonomy" id="756272"/>
    <lineage>
        <taxon>Bacteria</taxon>
        <taxon>Pseudomonadati</taxon>
        <taxon>Planctomycetota</taxon>
        <taxon>Planctomycetia</taxon>
        <taxon>Planctomycetales</taxon>
        <taxon>Planctomycetaceae</taxon>
        <taxon>Rubinisphaera</taxon>
    </lineage>
</organism>
<evidence type="ECO:0000256" key="1">
    <source>
        <dbReference type="SAM" id="SignalP"/>
    </source>
</evidence>
<dbReference type="STRING" id="756272.Plabr_4191"/>
<feature type="signal peptide" evidence="1">
    <location>
        <begin position="1"/>
        <end position="22"/>
    </location>
</feature>